<dbReference type="AlphaFoldDB" id="A0A1S2VQW6"/>
<dbReference type="RefSeq" id="WP_071501673.1">
    <property type="nucleotide sequence ID" value="NZ_MORL01000001.1"/>
</dbReference>
<proteinExistence type="predicted"/>
<dbReference type="EMBL" id="MORL01000001">
    <property type="protein sequence ID" value="OIN61169.1"/>
    <property type="molecule type" value="Genomic_DNA"/>
</dbReference>
<reference evidence="1 2" key="1">
    <citation type="submission" date="2016-10" db="EMBL/GenBank/DDBJ databases">
        <title>Arsenicibacter rosenii gen. nov., sp. nov., an efficient arsenic-methylating bacterium isolated from an arsenic-contaminated paddy soil.</title>
        <authorList>
            <person name="Huang K."/>
        </authorList>
    </citation>
    <scope>NUCLEOTIDE SEQUENCE [LARGE SCALE GENOMIC DNA]</scope>
    <source>
        <strain evidence="1 2">SM-1</strain>
    </source>
</reference>
<accession>A0A1S2VQW6</accession>
<organism evidence="1 2">
    <name type="scientific">Arsenicibacter rosenii</name>
    <dbReference type="NCBI Taxonomy" id="1750698"/>
    <lineage>
        <taxon>Bacteria</taxon>
        <taxon>Pseudomonadati</taxon>
        <taxon>Bacteroidota</taxon>
        <taxon>Cytophagia</taxon>
        <taxon>Cytophagales</taxon>
        <taxon>Spirosomataceae</taxon>
        <taxon>Arsenicibacter</taxon>
    </lineage>
</organism>
<sequence length="333" mass="37771">MLINTLPVLKSLLGGIQKKTTWDTWAPFVRQAELDHIVPAIGEELYDHLLTKINAATDVVTATPLEETLIERIRIALCHFVEMDSELAIMLQKGDLGVAVASPPNMQAPGKWAIVARIKEARDKADRSLERVLQYLEKHVGSFPVWVNSNAYTVSHSLFLATATEYTEYFGAVQNSRRLYVALRPYIIKAENDLIRPLIGESFYTYLKGKLPDRTYSWTAQESEALKMIRSAVANDAFSRAVTFININADLRYLSETDGIVNEDVLPENRRAEIKAECNREARNETMKLKKYLDHKASPTVFPAYYQSDAYTVSEKKPYRLPANNDPQQPFVL</sequence>
<keyword evidence="2" id="KW-1185">Reference proteome</keyword>
<dbReference type="Pfam" id="PF20459">
    <property type="entry name" value="DUF6712"/>
    <property type="match status" value="2"/>
</dbReference>
<name>A0A1S2VQW6_9BACT</name>
<dbReference type="OrthoDB" id="925464at2"/>
<evidence type="ECO:0000313" key="1">
    <source>
        <dbReference type="EMBL" id="OIN61169.1"/>
    </source>
</evidence>
<evidence type="ECO:0000313" key="2">
    <source>
        <dbReference type="Proteomes" id="UP000181790"/>
    </source>
</evidence>
<comment type="caution">
    <text evidence="1">The sequence shown here is derived from an EMBL/GenBank/DDBJ whole genome shotgun (WGS) entry which is preliminary data.</text>
</comment>
<gene>
    <name evidence="1" type="ORF">BLX24_03670</name>
</gene>
<protein>
    <submittedName>
        <fullName evidence="1">Uncharacterized protein</fullName>
    </submittedName>
</protein>
<dbReference type="Proteomes" id="UP000181790">
    <property type="component" value="Unassembled WGS sequence"/>
</dbReference>
<dbReference type="InterPro" id="IPR046558">
    <property type="entry name" value="DUF6712"/>
</dbReference>